<feature type="compositionally biased region" description="Basic and acidic residues" evidence="2">
    <location>
        <begin position="33"/>
        <end position="47"/>
    </location>
</feature>
<name>A0AAE1C5S0_9PEZI</name>
<feature type="compositionally biased region" description="Basic and acidic residues" evidence="2">
    <location>
        <begin position="1"/>
        <end position="10"/>
    </location>
</feature>
<keyword evidence="4" id="KW-1185">Reference proteome</keyword>
<organism evidence="3 4">
    <name type="scientific">Recurvomyces mirabilis</name>
    <dbReference type="NCBI Taxonomy" id="574656"/>
    <lineage>
        <taxon>Eukaryota</taxon>
        <taxon>Fungi</taxon>
        <taxon>Dikarya</taxon>
        <taxon>Ascomycota</taxon>
        <taxon>Pezizomycotina</taxon>
        <taxon>Dothideomycetes</taxon>
        <taxon>Dothideomycetidae</taxon>
        <taxon>Mycosphaerellales</taxon>
        <taxon>Teratosphaeriaceae</taxon>
        <taxon>Recurvomyces</taxon>
    </lineage>
</organism>
<sequence>MGIHVRDGMREMGNVFRGKKNKRQSSMTGQAQPHREHEQKSVNDEQRNGSWKNGAPGNVDDDEQQQDWRRSNIGVGEFGGERGPGQRSPRIIAPNPPQLDNGGHGQVAVRSDAGVVLYDGDYNSEENEVFGLVQQEEETAEQRSEAVRQQHNHEISRLKVKHEAALRDLRDELRQNYRSDLAREKDQVGDIWKKKYHESCEGLRRGHEAETKRLEDEHQRAFQEVKKSYQDWHDNSTIRIQRDHTSQLAQSEREHERECQELRSELSEQHRTLQQKYDTELNHLKGRHQTVCQGLDNEVENQRTAVKTLREQHQIKIVELDEQHKEQCSNVGRTYQQQLDDAKLRHEQAEHRQVAAHKDEQQATADERAKALFDLEQKHKLTLEKFRQEQGALSHNLKQAKLQLQKQMYDAQREVEEVETTHRAELKALKDKMQAVHQTTLEQHKTAIKALDAKHAQANHYAQNQIEELNAALLVRDDEVYRAKIFVIKDLPQRPDDKIRESFAQTEKLIDDLSDRHAWDPAREIWPDHVLQRLCGSDEMRMLRKSIIRDLIWCLLFQFVFAHPFRMFGEEGDKLQALWSDASGQDVAVKDYINERPTPSVKTERWRYMTLEECYLILTQPVPAFMIQRERIKTAYQLNIAALAKAIETTLAKAIRPTAEMTETANNLARRASKLWLDLGRHRCRIVVRQAGRGPKAIEDRISSMLSGSFKLTITPIIGRYGNNKGSDLENFTSITGSANNTYEIPKSQVIA</sequence>
<reference evidence="3" key="1">
    <citation type="submission" date="2023-07" db="EMBL/GenBank/DDBJ databases">
        <title>Black Yeasts Isolated from many extreme environments.</title>
        <authorList>
            <person name="Coleine C."/>
            <person name="Stajich J.E."/>
            <person name="Selbmann L."/>
        </authorList>
    </citation>
    <scope>NUCLEOTIDE SEQUENCE</scope>
    <source>
        <strain evidence="3">CCFEE 5485</strain>
    </source>
</reference>
<comment type="caution">
    <text evidence="3">The sequence shown here is derived from an EMBL/GenBank/DDBJ whole genome shotgun (WGS) entry which is preliminary data.</text>
</comment>
<gene>
    <name evidence="3" type="ORF">LTR78_001533</name>
</gene>
<keyword evidence="1" id="KW-0175">Coiled coil</keyword>
<evidence type="ECO:0000313" key="4">
    <source>
        <dbReference type="Proteomes" id="UP001274830"/>
    </source>
</evidence>
<accession>A0AAE1C5S0</accession>
<dbReference type="AlphaFoldDB" id="A0AAE1C5S0"/>
<proteinExistence type="predicted"/>
<feature type="region of interest" description="Disordered" evidence="2">
    <location>
        <begin position="1"/>
        <end position="106"/>
    </location>
</feature>
<evidence type="ECO:0000256" key="1">
    <source>
        <dbReference type="SAM" id="Coils"/>
    </source>
</evidence>
<evidence type="ECO:0000313" key="3">
    <source>
        <dbReference type="EMBL" id="KAK3679080.1"/>
    </source>
</evidence>
<feature type="coiled-coil region" evidence="1">
    <location>
        <begin position="383"/>
        <end position="421"/>
    </location>
</feature>
<protein>
    <submittedName>
        <fullName evidence="3">Uncharacterized protein</fullName>
    </submittedName>
</protein>
<evidence type="ECO:0000256" key="2">
    <source>
        <dbReference type="SAM" id="MobiDB-lite"/>
    </source>
</evidence>
<dbReference type="EMBL" id="JAUTXT010000003">
    <property type="protein sequence ID" value="KAK3679080.1"/>
    <property type="molecule type" value="Genomic_DNA"/>
</dbReference>
<dbReference type="Proteomes" id="UP001274830">
    <property type="component" value="Unassembled WGS sequence"/>
</dbReference>
<feature type="coiled-coil region" evidence="1">
    <location>
        <begin position="204"/>
        <end position="352"/>
    </location>
</feature>